<dbReference type="AlphaFoldDB" id="A0A0F8BH57"/>
<dbReference type="InterPro" id="IPR058278">
    <property type="entry name" value="DUF7972"/>
</dbReference>
<dbReference type="EMBL" id="JNFH02000041">
    <property type="protein sequence ID" value="KKF39528.1"/>
    <property type="molecule type" value="Genomic_DNA"/>
</dbReference>
<gene>
    <name evidence="2" type="ORF">FK85_27875</name>
</gene>
<protein>
    <submittedName>
        <fullName evidence="2">Uncharacterized protein</fullName>
    </submittedName>
</protein>
<evidence type="ECO:0000256" key="1">
    <source>
        <dbReference type="SAM" id="Phobius"/>
    </source>
</evidence>
<comment type="caution">
    <text evidence="2">The sequence shown here is derived from an EMBL/GenBank/DDBJ whole genome shotgun (WGS) entry which is preliminary data.</text>
</comment>
<dbReference type="Pfam" id="PF25927">
    <property type="entry name" value="DUF7972"/>
    <property type="match status" value="1"/>
</dbReference>
<feature type="transmembrane region" description="Helical" evidence="1">
    <location>
        <begin position="12"/>
        <end position="36"/>
    </location>
</feature>
<feature type="transmembrane region" description="Helical" evidence="1">
    <location>
        <begin position="264"/>
        <end position="287"/>
    </location>
</feature>
<organism evidence="2 3">
    <name type="scientific">Halorubrum saccharovorum</name>
    <dbReference type="NCBI Taxonomy" id="2248"/>
    <lineage>
        <taxon>Archaea</taxon>
        <taxon>Methanobacteriati</taxon>
        <taxon>Methanobacteriota</taxon>
        <taxon>Stenosarchaea group</taxon>
        <taxon>Halobacteria</taxon>
        <taxon>Halobacteriales</taxon>
        <taxon>Haloferacaceae</taxon>
        <taxon>Halorubrum</taxon>
    </lineage>
</organism>
<feature type="transmembrane region" description="Helical" evidence="1">
    <location>
        <begin position="233"/>
        <end position="252"/>
    </location>
</feature>
<accession>A0A0F8BH57</accession>
<keyword evidence="1" id="KW-1133">Transmembrane helix</keyword>
<keyword evidence="1" id="KW-0812">Transmembrane</keyword>
<sequence>MDWVLLDGDRRAVAGCFAALCAGVMWTLIAAGVLAVGPSSSVASLFGSGLTSGVITLLTIALSINQLVLSRVFGSVNVLVDRLNGSRELRQTVESIAGVPSSPNDPADFLSLIATTLTDRADGVIAAGDGVDWDPPEAFTSALRDIAAYGDDLDENIESNTDLNSILGVILGTEYAQNMTATRYLRNEYAASIPEEISEKLKAIEELLESIAVVRQFYKTIAIQEDLATLSRLLVYSGVTALAAAVTVTLVYRTNSVTIPAEALPVLVSVAIGLIVAPLALFVAYILRAATVARQTVSVGPFIPPQ</sequence>
<reference evidence="2 3" key="1">
    <citation type="journal article" date="2015" name="Genome Announc.">
        <title>Draft genome sequence of a Halorubrum H3 strain isolated from the burlinskoye salt lake (Altai Krai, Russia).</title>
        <authorList>
            <person name="Rozanov A.S."/>
            <person name="Bryanskaya A.V."/>
            <person name="Malup T.K."/>
            <person name="Kotenko A.V."/>
            <person name="Peltek S.E."/>
        </authorList>
    </citation>
    <scope>NUCLEOTIDE SEQUENCE [LARGE SCALE GENOMIC DNA]</scope>
    <source>
        <strain evidence="2 3">H3</strain>
    </source>
</reference>
<evidence type="ECO:0000313" key="2">
    <source>
        <dbReference type="EMBL" id="KKF39528.1"/>
    </source>
</evidence>
<evidence type="ECO:0000313" key="3">
    <source>
        <dbReference type="Proteomes" id="UP000053331"/>
    </source>
</evidence>
<proteinExistence type="predicted"/>
<name>A0A0F8BH57_9EURY</name>
<keyword evidence="3" id="KW-1185">Reference proteome</keyword>
<dbReference type="Proteomes" id="UP000053331">
    <property type="component" value="Unassembled WGS sequence"/>
</dbReference>
<keyword evidence="1" id="KW-0472">Membrane</keyword>
<feature type="transmembrane region" description="Helical" evidence="1">
    <location>
        <begin position="42"/>
        <end position="64"/>
    </location>
</feature>